<dbReference type="Proteomes" id="UP000000379">
    <property type="component" value="Chromosome"/>
</dbReference>
<proteinExistence type="predicted"/>
<dbReference type="HOGENOM" id="CLU_2482390_0_0_0"/>
<dbReference type="EMBL" id="CP002049">
    <property type="protein sequence ID" value="ADI13334.1"/>
    <property type="molecule type" value="Genomic_DNA"/>
</dbReference>
<name>D7CXX4_TRURR</name>
<sequence length="87" mass="9530">MAWEYLQVMMTTKPVKEGHSRLIVLGRGQEQAPIGAGTRLVDLLNDLGAQGWELAGVLNLSSVDEPKAAHELHLTNSSLIFKRPLNP</sequence>
<reference evidence="2" key="1">
    <citation type="submission" date="2010-05" db="EMBL/GenBank/DDBJ databases">
        <title>The complete genome of Truepera radiovictris DSM 17093.</title>
        <authorList>
            <consortium name="US DOE Joint Genome Institute (JGI-PGF)"/>
            <person name="Lucas S."/>
            <person name="Copeland A."/>
            <person name="Lapidus A."/>
            <person name="Glavina del Rio T."/>
            <person name="Dalin E."/>
            <person name="Tice H."/>
            <person name="Bruce D."/>
            <person name="Goodwin L."/>
            <person name="Pitluck S."/>
            <person name="Kyrpides N."/>
            <person name="Mavromatis K."/>
            <person name="Ovchinnikova G."/>
            <person name="Munk A.C."/>
            <person name="Detter J.C."/>
            <person name="Han C."/>
            <person name="Tapia R."/>
            <person name="Land M."/>
            <person name="Hauser L."/>
            <person name="Markowitz V."/>
            <person name="Cheng J.-F."/>
            <person name="Hugenholtz P."/>
            <person name="Woyke T."/>
            <person name="Wu D."/>
            <person name="Tindall B."/>
            <person name="Pomrenke H.G."/>
            <person name="Brambilla E."/>
            <person name="Klenk H.-P."/>
            <person name="Eisen J.A."/>
        </authorList>
    </citation>
    <scope>NUCLEOTIDE SEQUENCE [LARGE SCALE GENOMIC DNA]</scope>
    <source>
        <strain evidence="2">DSM 17093 / CIP 108686 / LMG 22925 / RQ-24</strain>
    </source>
</reference>
<keyword evidence="2" id="KW-1185">Reference proteome</keyword>
<dbReference type="AlphaFoldDB" id="D7CXX4"/>
<dbReference type="RefSeq" id="WP_013176714.1">
    <property type="nucleotide sequence ID" value="NC_014221.1"/>
</dbReference>
<organism evidence="1 2">
    <name type="scientific">Truepera radiovictrix (strain DSM 17093 / CIP 108686 / LMG 22925 / RQ-24)</name>
    <dbReference type="NCBI Taxonomy" id="649638"/>
    <lineage>
        <taxon>Bacteria</taxon>
        <taxon>Thermotogati</taxon>
        <taxon>Deinococcota</taxon>
        <taxon>Deinococci</taxon>
        <taxon>Trueperales</taxon>
        <taxon>Trueperaceae</taxon>
        <taxon>Truepera</taxon>
    </lineage>
</organism>
<dbReference type="OrthoDB" id="5432776at2"/>
<accession>D7CXX4</accession>
<reference evidence="1 2" key="2">
    <citation type="journal article" date="2011" name="Stand. Genomic Sci.">
        <title>Complete genome sequence of Truepera radiovictrix type strain (RQ-24).</title>
        <authorList>
            <person name="Ivanova N."/>
            <person name="Rohde C."/>
            <person name="Munk C."/>
            <person name="Nolan M."/>
            <person name="Lucas S."/>
            <person name="Del Rio T.G."/>
            <person name="Tice H."/>
            <person name="Deshpande S."/>
            <person name="Cheng J.F."/>
            <person name="Tapia R."/>
            <person name="Han C."/>
            <person name="Goodwin L."/>
            <person name="Pitluck S."/>
            <person name="Liolios K."/>
            <person name="Mavromatis K."/>
            <person name="Mikhailova N."/>
            <person name="Pati A."/>
            <person name="Chen A."/>
            <person name="Palaniappan K."/>
            <person name="Land M."/>
            <person name="Hauser L."/>
            <person name="Chang Y.J."/>
            <person name="Jeffries C.D."/>
            <person name="Brambilla E."/>
            <person name="Rohde M."/>
            <person name="Goker M."/>
            <person name="Tindall B.J."/>
            <person name="Woyke T."/>
            <person name="Bristow J."/>
            <person name="Eisen J.A."/>
            <person name="Markowitz V."/>
            <person name="Hugenholtz P."/>
            <person name="Kyrpides N.C."/>
            <person name="Klenk H.P."/>
            <person name="Lapidus A."/>
        </authorList>
    </citation>
    <scope>NUCLEOTIDE SEQUENCE [LARGE SCALE GENOMIC DNA]</scope>
    <source>
        <strain evidence="2">DSM 17093 / CIP 108686 / LMG 22925 / RQ-24</strain>
    </source>
</reference>
<protein>
    <recommendedName>
        <fullName evidence="3">DUF4177 domain-containing protein</fullName>
    </recommendedName>
</protein>
<evidence type="ECO:0008006" key="3">
    <source>
        <dbReference type="Google" id="ProtNLM"/>
    </source>
</evidence>
<evidence type="ECO:0000313" key="2">
    <source>
        <dbReference type="Proteomes" id="UP000000379"/>
    </source>
</evidence>
<evidence type="ECO:0000313" key="1">
    <source>
        <dbReference type="EMBL" id="ADI13334.1"/>
    </source>
</evidence>
<dbReference type="KEGG" id="tra:Trad_0193"/>
<gene>
    <name evidence="1" type="ordered locus">Trad_0193</name>
</gene>